<gene>
    <name evidence="2" type="ORF">Ssi02_77190</name>
</gene>
<dbReference type="Proteomes" id="UP000606172">
    <property type="component" value="Unassembled WGS sequence"/>
</dbReference>
<accession>A0A919VBK9</accession>
<comment type="caution">
    <text evidence="2">The sequence shown here is derived from an EMBL/GenBank/DDBJ whole genome shotgun (WGS) entry which is preliminary data.</text>
</comment>
<keyword evidence="3" id="KW-1185">Reference proteome</keyword>
<proteinExistence type="predicted"/>
<evidence type="ECO:0000313" key="3">
    <source>
        <dbReference type="Proteomes" id="UP000606172"/>
    </source>
</evidence>
<dbReference type="EMBL" id="BOOW01000061">
    <property type="protein sequence ID" value="GII97488.1"/>
    <property type="molecule type" value="Genomic_DNA"/>
</dbReference>
<protein>
    <submittedName>
        <fullName evidence="2">Uncharacterized protein</fullName>
    </submittedName>
</protein>
<organism evidence="2 3">
    <name type="scientific">Sinosporangium siamense</name>
    <dbReference type="NCBI Taxonomy" id="1367973"/>
    <lineage>
        <taxon>Bacteria</taxon>
        <taxon>Bacillati</taxon>
        <taxon>Actinomycetota</taxon>
        <taxon>Actinomycetes</taxon>
        <taxon>Streptosporangiales</taxon>
        <taxon>Streptosporangiaceae</taxon>
        <taxon>Sinosporangium</taxon>
    </lineage>
</organism>
<name>A0A919VBK9_9ACTN</name>
<sequence length="65" mass="7024">MLGQQHELIPVAKLLGRQLEQLLGGPYGTGQQPVARRRPKRGGELRPQIVEELAAPGLRAANAMS</sequence>
<evidence type="ECO:0000256" key="1">
    <source>
        <dbReference type="SAM" id="MobiDB-lite"/>
    </source>
</evidence>
<feature type="region of interest" description="Disordered" evidence="1">
    <location>
        <begin position="25"/>
        <end position="47"/>
    </location>
</feature>
<dbReference type="AlphaFoldDB" id="A0A919VBK9"/>
<evidence type="ECO:0000313" key="2">
    <source>
        <dbReference type="EMBL" id="GII97488.1"/>
    </source>
</evidence>
<reference evidence="2" key="1">
    <citation type="submission" date="2021-01" db="EMBL/GenBank/DDBJ databases">
        <title>Whole genome shotgun sequence of Sinosporangium siamense NBRC 109515.</title>
        <authorList>
            <person name="Komaki H."/>
            <person name="Tamura T."/>
        </authorList>
    </citation>
    <scope>NUCLEOTIDE SEQUENCE</scope>
    <source>
        <strain evidence="2">NBRC 109515</strain>
    </source>
</reference>